<dbReference type="Pfam" id="PF08546">
    <property type="entry name" value="ApbA_C"/>
    <property type="match status" value="1"/>
</dbReference>
<keyword evidence="7 11" id="KW-0521">NADP</keyword>
<comment type="catalytic activity">
    <reaction evidence="10 11">
        <text>(R)-pantoate + NADP(+) = 2-dehydropantoate + NADPH + H(+)</text>
        <dbReference type="Rhea" id="RHEA:16233"/>
        <dbReference type="ChEBI" id="CHEBI:11561"/>
        <dbReference type="ChEBI" id="CHEBI:15378"/>
        <dbReference type="ChEBI" id="CHEBI:15980"/>
        <dbReference type="ChEBI" id="CHEBI:57783"/>
        <dbReference type="ChEBI" id="CHEBI:58349"/>
        <dbReference type="EC" id="1.1.1.169"/>
    </reaction>
</comment>
<keyword evidence="6 11" id="KW-0566">Pantothenate biosynthesis</keyword>
<evidence type="ECO:0000256" key="11">
    <source>
        <dbReference type="RuleBase" id="RU362068"/>
    </source>
</evidence>
<comment type="pathway">
    <text evidence="2 11">Cofactor biosynthesis; (R)-pantothenate biosynthesis; (R)-pantoate from 3-methyl-2-oxobutanoate: step 2/2.</text>
</comment>
<keyword evidence="8 11" id="KW-0560">Oxidoreductase</keyword>
<dbReference type="GO" id="GO:0015940">
    <property type="term" value="P:pantothenate biosynthetic process"/>
    <property type="evidence" value="ECO:0007669"/>
    <property type="project" value="UniProtKB-UniPathway"/>
</dbReference>
<evidence type="ECO:0000313" key="14">
    <source>
        <dbReference type="EMBL" id="RKN86911.1"/>
    </source>
</evidence>
<dbReference type="EC" id="1.1.1.169" evidence="4 11"/>
<dbReference type="PANTHER" id="PTHR43765">
    <property type="entry name" value="2-DEHYDROPANTOATE 2-REDUCTASE-RELATED"/>
    <property type="match status" value="1"/>
</dbReference>
<feature type="domain" description="Ketopantoate reductase C-terminal" evidence="13">
    <location>
        <begin position="192"/>
        <end position="311"/>
    </location>
</feature>
<dbReference type="Gene3D" id="1.10.1040.10">
    <property type="entry name" value="N-(1-d-carboxylethyl)-l-norvaline Dehydrogenase, domain 2"/>
    <property type="match status" value="1"/>
</dbReference>
<dbReference type="SUPFAM" id="SSF48179">
    <property type="entry name" value="6-phosphogluconate dehydrogenase C-terminal domain-like"/>
    <property type="match status" value="1"/>
</dbReference>
<dbReference type="RefSeq" id="WP_120745619.1">
    <property type="nucleotide sequence ID" value="NZ_RBAH01000001.1"/>
</dbReference>
<dbReference type="UniPathway" id="UPA00028">
    <property type="reaction ID" value="UER00004"/>
</dbReference>
<comment type="similarity">
    <text evidence="3 11">Belongs to the ketopantoate reductase family.</text>
</comment>
<evidence type="ECO:0000256" key="1">
    <source>
        <dbReference type="ARBA" id="ARBA00002919"/>
    </source>
</evidence>
<dbReference type="Proteomes" id="UP000282311">
    <property type="component" value="Unassembled WGS sequence"/>
</dbReference>
<dbReference type="InterPro" id="IPR013332">
    <property type="entry name" value="KPR_N"/>
</dbReference>
<dbReference type="NCBIfam" id="TIGR00745">
    <property type="entry name" value="apbA_panE"/>
    <property type="match status" value="1"/>
</dbReference>
<accession>A0A3B0CT89</accession>
<dbReference type="InterPro" id="IPR013752">
    <property type="entry name" value="KPA_reductase"/>
</dbReference>
<keyword evidence="15" id="KW-1185">Reference proteome</keyword>
<name>A0A3B0CT89_9BACL</name>
<dbReference type="Gene3D" id="3.40.50.720">
    <property type="entry name" value="NAD(P)-binding Rossmann-like Domain"/>
    <property type="match status" value="1"/>
</dbReference>
<evidence type="ECO:0000313" key="15">
    <source>
        <dbReference type="Proteomes" id="UP000282311"/>
    </source>
</evidence>
<dbReference type="InterPro" id="IPR050838">
    <property type="entry name" value="Ketopantoate_reductase"/>
</dbReference>
<sequence>MNIICIGAGAIGMLVTARLALAGANVLLVTHSEEQALLLNSGGLNLLEGPTDNPVSVKAISYGQLAANGGTGQADWVLLTVKQKHITPPLLDIVSRIAGDEGHVLCFQNGIGHVERISRHVSAERIFLAVTTEGARKLGPNKVAHTGAGTTWIGPAAPKPKFLTEMGQNRQNLIVHSLRQGGFQVLPSNQMNELVWNKLLINSVINPLTALLRIRNGELPAAGERIELMRLLLNEGISVAKGLGIRVRDDVWEQVLDVCRNTANNHSSMLQDVQAGRSTEIEWINGAIVKQGYLLHIQVPVSETICRLIKAAGPSGDNHTAENELASGD</sequence>
<protein>
    <recommendedName>
        <fullName evidence="5 11">2-dehydropantoate 2-reductase</fullName>
        <ecNumber evidence="4 11">1.1.1.169</ecNumber>
    </recommendedName>
    <alternativeName>
        <fullName evidence="9 11">Ketopantoate reductase</fullName>
    </alternativeName>
</protein>
<evidence type="ECO:0000259" key="12">
    <source>
        <dbReference type="Pfam" id="PF02558"/>
    </source>
</evidence>
<feature type="domain" description="Ketopantoate reductase N-terminal" evidence="12">
    <location>
        <begin position="3"/>
        <end position="156"/>
    </location>
</feature>
<gene>
    <name evidence="14" type="ORF">D7M11_02860</name>
</gene>
<evidence type="ECO:0000256" key="7">
    <source>
        <dbReference type="ARBA" id="ARBA00022857"/>
    </source>
</evidence>
<proteinExistence type="inferred from homology"/>
<dbReference type="GO" id="GO:0005737">
    <property type="term" value="C:cytoplasm"/>
    <property type="evidence" value="ECO:0007669"/>
    <property type="project" value="TreeGrafter"/>
</dbReference>
<dbReference type="PANTHER" id="PTHR43765:SF2">
    <property type="entry name" value="2-DEHYDROPANTOATE 2-REDUCTASE"/>
    <property type="match status" value="1"/>
</dbReference>
<evidence type="ECO:0000256" key="10">
    <source>
        <dbReference type="ARBA" id="ARBA00048793"/>
    </source>
</evidence>
<evidence type="ECO:0000256" key="3">
    <source>
        <dbReference type="ARBA" id="ARBA00007870"/>
    </source>
</evidence>
<comment type="function">
    <text evidence="1 11">Catalyzes the NADPH-dependent reduction of ketopantoate into pantoic acid.</text>
</comment>
<dbReference type="Pfam" id="PF02558">
    <property type="entry name" value="ApbA"/>
    <property type="match status" value="1"/>
</dbReference>
<dbReference type="InterPro" id="IPR008927">
    <property type="entry name" value="6-PGluconate_DH-like_C_sf"/>
</dbReference>
<dbReference type="InterPro" id="IPR003710">
    <property type="entry name" value="ApbA"/>
</dbReference>
<dbReference type="SUPFAM" id="SSF51735">
    <property type="entry name" value="NAD(P)-binding Rossmann-fold domains"/>
    <property type="match status" value="1"/>
</dbReference>
<dbReference type="AlphaFoldDB" id="A0A3B0CT89"/>
<evidence type="ECO:0000259" key="13">
    <source>
        <dbReference type="Pfam" id="PF08546"/>
    </source>
</evidence>
<dbReference type="GO" id="GO:0050661">
    <property type="term" value="F:NADP binding"/>
    <property type="evidence" value="ECO:0007669"/>
    <property type="project" value="TreeGrafter"/>
</dbReference>
<evidence type="ECO:0000256" key="6">
    <source>
        <dbReference type="ARBA" id="ARBA00022655"/>
    </source>
</evidence>
<dbReference type="OrthoDB" id="9800163at2"/>
<dbReference type="InterPro" id="IPR013328">
    <property type="entry name" value="6PGD_dom2"/>
</dbReference>
<evidence type="ECO:0000256" key="4">
    <source>
        <dbReference type="ARBA" id="ARBA00013014"/>
    </source>
</evidence>
<comment type="caution">
    <text evidence="14">The sequence shown here is derived from an EMBL/GenBank/DDBJ whole genome shotgun (WGS) entry which is preliminary data.</text>
</comment>
<dbReference type="InterPro" id="IPR036291">
    <property type="entry name" value="NAD(P)-bd_dom_sf"/>
</dbReference>
<dbReference type="EMBL" id="RBAH01000001">
    <property type="protein sequence ID" value="RKN86911.1"/>
    <property type="molecule type" value="Genomic_DNA"/>
</dbReference>
<dbReference type="GO" id="GO:0008677">
    <property type="term" value="F:2-dehydropantoate 2-reductase activity"/>
    <property type="evidence" value="ECO:0007669"/>
    <property type="project" value="UniProtKB-EC"/>
</dbReference>
<reference evidence="14 15" key="1">
    <citation type="journal article" date="2007" name="Int. J. Syst. Evol. Microbiol.">
        <title>Paenibacillus ginsengarvi sp. nov., isolated from soil from ginseng cultivation.</title>
        <authorList>
            <person name="Yoon M.H."/>
            <person name="Ten L.N."/>
            <person name="Im W.T."/>
        </authorList>
    </citation>
    <scope>NUCLEOTIDE SEQUENCE [LARGE SCALE GENOMIC DNA]</scope>
    <source>
        <strain evidence="14 15">KCTC 13059</strain>
    </source>
</reference>
<organism evidence="14 15">
    <name type="scientific">Paenibacillus ginsengarvi</name>
    <dbReference type="NCBI Taxonomy" id="400777"/>
    <lineage>
        <taxon>Bacteria</taxon>
        <taxon>Bacillati</taxon>
        <taxon>Bacillota</taxon>
        <taxon>Bacilli</taxon>
        <taxon>Bacillales</taxon>
        <taxon>Paenibacillaceae</taxon>
        <taxon>Paenibacillus</taxon>
    </lineage>
</organism>
<evidence type="ECO:0000256" key="5">
    <source>
        <dbReference type="ARBA" id="ARBA00019465"/>
    </source>
</evidence>
<dbReference type="FunFam" id="1.10.1040.10:FF:000017">
    <property type="entry name" value="2-dehydropantoate 2-reductase"/>
    <property type="match status" value="1"/>
</dbReference>
<evidence type="ECO:0000256" key="2">
    <source>
        <dbReference type="ARBA" id="ARBA00004994"/>
    </source>
</evidence>
<evidence type="ECO:0000256" key="8">
    <source>
        <dbReference type="ARBA" id="ARBA00023002"/>
    </source>
</evidence>
<evidence type="ECO:0000256" key="9">
    <source>
        <dbReference type="ARBA" id="ARBA00032024"/>
    </source>
</evidence>